<dbReference type="AlphaFoldDB" id="A0A2N0ZMX7"/>
<protein>
    <recommendedName>
        <fullName evidence="3">WYL domain-containing protein</fullName>
    </recommendedName>
</protein>
<sequence>MKGLLTRAAVSGEELEMIYLDNKGNISQRRIKVLSVYDESFRTYCYVRRQQRTFKICNVLSMGPVRSVRRGA</sequence>
<dbReference type="EMBL" id="PISD01000004">
    <property type="protein sequence ID" value="PKG30836.1"/>
    <property type="molecule type" value="Genomic_DNA"/>
</dbReference>
<accession>A0A2N0ZMX7</accession>
<proteinExistence type="predicted"/>
<evidence type="ECO:0008006" key="3">
    <source>
        <dbReference type="Google" id="ProtNLM"/>
    </source>
</evidence>
<evidence type="ECO:0000313" key="1">
    <source>
        <dbReference type="EMBL" id="PKG30836.1"/>
    </source>
</evidence>
<reference evidence="1 2" key="1">
    <citation type="journal article" date="2010" name="Int. J. Syst. Evol. Microbiol.">
        <title>Bacillus horneckiae sp. nov., isolated from a spacecraft-assembly clean room.</title>
        <authorList>
            <person name="Vaishampayan P."/>
            <person name="Probst A."/>
            <person name="Krishnamurthi S."/>
            <person name="Ghosh S."/>
            <person name="Osman S."/>
            <person name="McDowall A."/>
            <person name="Ruckmani A."/>
            <person name="Mayilraj S."/>
            <person name="Venkateswaran K."/>
        </authorList>
    </citation>
    <scope>NUCLEOTIDE SEQUENCE [LARGE SCALE GENOMIC DNA]</scope>
    <source>
        <strain evidence="2">1PO1SC</strain>
    </source>
</reference>
<name>A0A2N0ZMX7_9BACI</name>
<keyword evidence="2" id="KW-1185">Reference proteome</keyword>
<evidence type="ECO:0000313" key="2">
    <source>
        <dbReference type="Proteomes" id="UP000233343"/>
    </source>
</evidence>
<comment type="caution">
    <text evidence="1">The sequence shown here is derived from an EMBL/GenBank/DDBJ whole genome shotgun (WGS) entry which is preliminary data.</text>
</comment>
<dbReference type="Proteomes" id="UP000233343">
    <property type="component" value="Unassembled WGS sequence"/>
</dbReference>
<gene>
    <name evidence="1" type="ORF">CWS20_01060</name>
</gene>
<organism evidence="1 2">
    <name type="scientific">Cytobacillus horneckiae</name>
    <dbReference type="NCBI Taxonomy" id="549687"/>
    <lineage>
        <taxon>Bacteria</taxon>
        <taxon>Bacillati</taxon>
        <taxon>Bacillota</taxon>
        <taxon>Bacilli</taxon>
        <taxon>Bacillales</taxon>
        <taxon>Bacillaceae</taxon>
        <taxon>Cytobacillus</taxon>
    </lineage>
</organism>
<dbReference type="RefSeq" id="WP_066192340.1">
    <property type="nucleotide sequence ID" value="NZ_JARMMB010000052.1"/>
</dbReference>